<dbReference type="EMBL" id="DRTB01000191">
    <property type="protein sequence ID" value="HHE04919.1"/>
    <property type="molecule type" value="Genomic_DNA"/>
</dbReference>
<dbReference type="SUPFAM" id="SSF103088">
    <property type="entry name" value="OmpA-like"/>
    <property type="match status" value="1"/>
</dbReference>
<dbReference type="InterPro" id="IPR050330">
    <property type="entry name" value="Bact_OuterMem_StrucFunc"/>
</dbReference>
<feature type="domain" description="OmpA-like" evidence="5">
    <location>
        <begin position="117"/>
        <end position="232"/>
    </location>
</feature>
<dbReference type="InterPro" id="IPR036737">
    <property type="entry name" value="OmpA-like_sf"/>
</dbReference>
<comment type="subcellular location">
    <subcellularLocation>
        <location evidence="1">Cell outer membrane</location>
    </subcellularLocation>
</comment>
<sequence length="232" mass="26184">YKEKEFEQADFKNSKGGDIKVEGHKYYIEYEIKEGEKAPSELQILRNYERAIRKIGGSLVYEYEPEEAWLTVKRGGKTIWIYVFAHCDGECYELTIVEKKAMTQEVVADAKSLAQDISSTGHVSVYGIHFDFNKAEVRSVSDPTLKEIAELLQNDPKLKLYVVGHTDNVGKINYNMELSQARAEAVVKKLVSKYGVASNRLKAYGVGPLAPVASNKTEDGRAKNRRVELVEQ</sequence>
<accession>A0A7C5DDG1</accession>
<comment type="caution">
    <text evidence="6">The sequence shown here is derived from an EMBL/GenBank/DDBJ whole genome shotgun (WGS) entry which is preliminary data.</text>
</comment>
<evidence type="ECO:0000256" key="2">
    <source>
        <dbReference type="ARBA" id="ARBA00023136"/>
    </source>
</evidence>
<dbReference type="Proteomes" id="UP000886110">
    <property type="component" value="Unassembled WGS sequence"/>
</dbReference>
<dbReference type="InterPro" id="IPR006664">
    <property type="entry name" value="OMP_bac"/>
</dbReference>
<dbReference type="Gene3D" id="3.30.1330.60">
    <property type="entry name" value="OmpA-like domain"/>
    <property type="match status" value="1"/>
</dbReference>
<evidence type="ECO:0000259" key="5">
    <source>
        <dbReference type="PROSITE" id="PS51123"/>
    </source>
</evidence>
<keyword evidence="3" id="KW-0998">Cell outer membrane</keyword>
<keyword evidence="2 4" id="KW-0472">Membrane</keyword>
<name>A0A7C5DDG1_UNCW3</name>
<organism evidence="6">
    <name type="scientific">candidate division WOR-3 bacterium</name>
    <dbReference type="NCBI Taxonomy" id="2052148"/>
    <lineage>
        <taxon>Bacteria</taxon>
        <taxon>Bacteria division WOR-3</taxon>
    </lineage>
</organism>
<dbReference type="PROSITE" id="PS51123">
    <property type="entry name" value="OMPA_2"/>
    <property type="match status" value="1"/>
</dbReference>
<dbReference type="AlphaFoldDB" id="A0A7C5DDG1"/>
<proteinExistence type="predicted"/>
<feature type="non-terminal residue" evidence="6">
    <location>
        <position position="1"/>
    </location>
</feature>
<protein>
    <submittedName>
        <fullName evidence="6">OmpA family protein</fullName>
    </submittedName>
</protein>
<reference evidence="6" key="1">
    <citation type="journal article" date="2020" name="mSystems">
        <title>Genome- and Community-Level Interaction Insights into Carbon Utilization and Element Cycling Functions of Hydrothermarchaeota in Hydrothermal Sediment.</title>
        <authorList>
            <person name="Zhou Z."/>
            <person name="Liu Y."/>
            <person name="Xu W."/>
            <person name="Pan J."/>
            <person name="Luo Z.H."/>
            <person name="Li M."/>
        </authorList>
    </citation>
    <scope>NUCLEOTIDE SEQUENCE [LARGE SCALE GENOMIC DNA]</scope>
    <source>
        <strain evidence="6">HyVt-74</strain>
    </source>
</reference>
<dbReference type="InterPro" id="IPR006690">
    <property type="entry name" value="OMPA-like_CS"/>
</dbReference>
<evidence type="ECO:0000313" key="6">
    <source>
        <dbReference type="EMBL" id="HHE04919.1"/>
    </source>
</evidence>
<dbReference type="CDD" id="cd07185">
    <property type="entry name" value="OmpA_C-like"/>
    <property type="match status" value="1"/>
</dbReference>
<dbReference type="Pfam" id="PF00691">
    <property type="entry name" value="OmpA"/>
    <property type="match status" value="1"/>
</dbReference>
<dbReference type="PROSITE" id="PS01068">
    <property type="entry name" value="OMPA_1"/>
    <property type="match status" value="1"/>
</dbReference>
<dbReference type="PANTHER" id="PTHR30329:SF21">
    <property type="entry name" value="LIPOPROTEIN YIAD-RELATED"/>
    <property type="match status" value="1"/>
</dbReference>
<evidence type="ECO:0000256" key="4">
    <source>
        <dbReference type="PROSITE-ProRule" id="PRU00473"/>
    </source>
</evidence>
<gene>
    <name evidence="6" type="ORF">ENL19_02520</name>
</gene>
<evidence type="ECO:0000256" key="3">
    <source>
        <dbReference type="ARBA" id="ARBA00023237"/>
    </source>
</evidence>
<dbReference type="InterPro" id="IPR006665">
    <property type="entry name" value="OmpA-like"/>
</dbReference>
<dbReference type="PANTHER" id="PTHR30329">
    <property type="entry name" value="STATOR ELEMENT OF FLAGELLAR MOTOR COMPLEX"/>
    <property type="match status" value="1"/>
</dbReference>
<dbReference type="GO" id="GO:0009279">
    <property type="term" value="C:cell outer membrane"/>
    <property type="evidence" value="ECO:0007669"/>
    <property type="project" value="UniProtKB-SubCell"/>
</dbReference>
<evidence type="ECO:0000256" key="1">
    <source>
        <dbReference type="ARBA" id="ARBA00004442"/>
    </source>
</evidence>
<dbReference type="PRINTS" id="PR01021">
    <property type="entry name" value="OMPADOMAIN"/>
</dbReference>